<keyword evidence="2" id="KW-1185">Reference proteome</keyword>
<proteinExistence type="predicted"/>
<name>A0ABR2L266_9EUKA</name>
<gene>
    <name evidence="1" type="ORF">M9Y10_015398</name>
</gene>
<protein>
    <submittedName>
        <fullName evidence="1">Uncharacterized protein</fullName>
    </submittedName>
</protein>
<comment type="caution">
    <text evidence="1">The sequence shown here is derived from an EMBL/GenBank/DDBJ whole genome shotgun (WGS) entry which is preliminary data.</text>
</comment>
<dbReference type="Proteomes" id="UP001470230">
    <property type="component" value="Unassembled WGS sequence"/>
</dbReference>
<reference evidence="1 2" key="1">
    <citation type="submission" date="2024-04" db="EMBL/GenBank/DDBJ databases">
        <title>Tritrichomonas musculus Genome.</title>
        <authorList>
            <person name="Alves-Ferreira E."/>
            <person name="Grigg M."/>
            <person name="Lorenzi H."/>
            <person name="Galac M."/>
        </authorList>
    </citation>
    <scope>NUCLEOTIDE SEQUENCE [LARGE SCALE GENOMIC DNA]</scope>
    <source>
        <strain evidence="1 2">EAF2021</strain>
    </source>
</reference>
<organism evidence="1 2">
    <name type="scientific">Tritrichomonas musculus</name>
    <dbReference type="NCBI Taxonomy" id="1915356"/>
    <lineage>
        <taxon>Eukaryota</taxon>
        <taxon>Metamonada</taxon>
        <taxon>Parabasalia</taxon>
        <taxon>Tritrichomonadida</taxon>
        <taxon>Tritrichomonadidae</taxon>
        <taxon>Tritrichomonas</taxon>
    </lineage>
</organism>
<sequence>MLSFYILCIIGQSVDIFQNCRKYTINEECYRYKNSNFILSCSNQFYQTNHAFNPNQLERISSLILSGYSEIEISCLNINNNSFPNIYIFDQPKIHFVGCSYYNANITIFGSPTLTSSENLKIKFVKLYNKNYNFPFKYDNIITDTNPMNETLSFYYFCNNTLKIKMSEKTEIACESGSYDLDSIFYLNYENYRYFNLAMTNNKYVLELINEDVKTENVQKYFHQVIPRLITPNLDVVHFIYIKPQILLETVESFYPQNINIREDRLCYEINTDTNLIS</sequence>
<dbReference type="EMBL" id="JAPFFF010000002">
    <property type="protein sequence ID" value="KAK8897449.1"/>
    <property type="molecule type" value="Genomic_DNA"/>
</dbReference>
<evidence type="ECO:0000313" key="2">
    <source>
        <dbReference type="Proteomes" id="UP001470230"/>
    </source>
</evidence>
<accession>A0ABR2L266</accession>
<evidence type="ECO:0000313" key="1">
    <source>
        <dbReference type="EMBL" id="KAK8897449.1"/>
    </source>
</evidence>